<evidence type="ECO:0000313" key="3">
    <source>
        <dbReference type="EMBL" id="CAK9002267.1"/>
    </source>
</evidence>
<feature type="region of interest" description="Disordered" evidence="2">
    <location>
        <begin position="1040"/>
        <end position="1084"/>
    </location>
</feature>
<dbReference type="Proteomes" id="UP001642464">
    <property type="component" value="Unassembled WGS sequence"/>
</dbReference>
<evidence type="ECO:0000313" key="4">
    <source>
        <dbReference type="Proteomes" id="UP001642464"/>
    </source>
</evidence>
<keyword evidence="1" id="KW-0175">Coiled coil</keyword>
<protein>
    <submittedName>
        <fullName evidence="3">Copia protein</fullName>
    </submittedName>
</protein>
<feature type="region of interest" description="Disordered" evidence="2">
    <location>
        <begin position="1229"/>
        <end position="1248"/>
    </location>
</feature>
<reference evidence="3 4" key="1">
    <citation type="submission" date="2024-02" db="EMBL/GenBank/DDBJ databases">
        <authorList>
            <person name="Chen Y."/>
            <person name="Shah S."/>
            <person name="Dougan E. K."/>
            <person name="Thang M."/>
            <person name="Chan C."/>
        </authorList>
    </citation>
    <scope>NUCLEOTIDE SEQUENCE [LARGE SCALE GENOMIC DNA]</scope>
</reference>
<comment type="caution">
    <text evidence="3">The sequence shown here is derived from an EMBL/GenBank/DDBJ whole genome shotgun (WGS) entry which is preliminary data.</text>
</comment>
<keyword evidence="4" id="KW-1185">Reference proteome</keyword>
<feature type="region of interest" description="Disordered" evidence="2">
    <location>
        <begin position="385"/>
        <end position="405"/>
    </location>
</feature>
<evidence type="ECO:0000256" key="1">
    <source>
        <dbReference type="SAM" id="Coils"/>
    </source>
</evidence>
<name>A0ABP0II49_9DINO</name>
<feature type="coiled-coil region" evidence="1">
    <location>
        <begin position="5"/>
        <end position="62"/>
    </location>
</feature>
<evidence type="ECO:0000256" key="2">
    <source>
        <dbReference type="SAM" id="MobiDB-lite"/>
    </source>
</evidence>
<gene>
    <name evidence="3" type="ORF">SCF082_LOCUS7267</name>
</gene>
<accession>A0ABP0II49</accession>
<feature type="compositionally biased region" description="Acidic residues" evidence="2">
    <location>
        <begin position="1051"/>
        <end position="1082"/>
    </location>
</feature>
<proteinExistence type="predicted"/>
<organism evidence="3 4">
    <name type="scientific">Durusdinium trenchii</name>
    <dbReference type="NCBI Taxonomy" id="1381693"/>
    <lineage>
        <taxon>Eukaryota</taxon>
        <taxon>Sar</taxon>
        <taxon>Alveolata</taxon>
        <taxon>Dinophyceae</taxon>
        <taxon>Suessiales</taxon>
        <taxon>Symbiodiniaceae</taxon>
        <taxon>Durusdinium</taxon>
    </lineage>
</organism>
<dbReference type="EMBL" id="CAXAMM010004058">
    <property type="protein sequence ID" value="CAK9002267.1"/>
    <property type="molecule type" value="Genomic_DNA"/>
</dbReference>
<sequence length="1423" mass="159122">MQDRINLLERQLAESQAKVASADSLHQKKMSEQKAEAEKLHLQKMNEKMSELEKMFDKMVEDASNKARGLLEEERKQRQVMETEWTERKAYLEDELRKASETNALLQDQLDGLIPVHETEAPHQLPGTATPVLSEPAGREALPQAAEIDWKAKLDAKFAQKLGEFYPSRAPAGLIHPAVPEPAHSKEEHFVDARETADERLSNAGDGGAEGKAPVRKLLALPGVSKSVRDEEEGIDEGVNPDDEEVIAVLFWNNPDRADNTAGKLSPTSNEGVFLGYHIQPGFVWRGEYLVTKLEAIDYHLEHGSVVVQRTKRLELPSETHVFPLKAKADSLEPPPEPIADRVIPPVPDPIIPQQSDLEYTPSVAPEPIVPPAKEKEPPVDVELKKSSAEPLEPGEMMPDGSIVPDGYRYDGVKPDTLKKSFTPFTELGIPKPTLSENEEPGRLQPIAPDAAARPAAMPKQEGIFTIIDPEIDEMRNGNVDSGLKAGHINGSLASDPLWYNPAANARREPLLQPVLQVKNMGPKHNLAAACRVASVMPQQERHFSEHQLGLLRGWDTLFQRLLASSIFADVGQDQGTQEVALGLAHDHTAQSVVDTWRESYECVQRILDPFIEAKRTSLAYFSPPSATTSPVYQILISDSTLAMISGGKKTRVCHDLERAFHDCRCRHVLQFHHEMHWGAELRVLVKRAIICARAIRKDVPDARIHVNVVWSGNELVGETGIVSTNRYPYAEARGDPLKIEADTKRHLTWYVEQGRKAGCNVLALSCIPNASIYELHSIYTHFGKDIKHWLREKYEEPDVVIVDLDPLMWQMELKDQYHMTFCDKNQSRVLSWFNANFYILHLSSILAPYVPEMINTNRRLTVEEVRREQPGFDEIMEEDEIMCFSAEVIGCFGQILCHEQCGGEGHIEIGAVGQEFLLNPEDSQAGCCKWKLALSMAMAPPGPDPEMLKSFCRFTADTRRLLILHFGEDDALDEAECLRNALLWVDDDDQEVEMEEGDDESVGAWNARLQQLMRAAQTLGPGTSQFIINAANPIYDDDGDGPFGISGRLDDEDLSPDDDESDEPHDSDDEIYVEEEDDMEDARDAWRSLRTAGELAKGLGDRCVWSTSVEYLARMEKAFSRLSQEGVDLPEGAQGYILYRHASAESALRKLDKVIKDKNKSHYVMEEERIETEEGASNETESDEYIYLADGDLDLVYDRFGFFVSTTDATSGCEDFWLRQFVQERTEANERPPDSDFETASAYKSAPGERVGGSAAVLGVALLPIGLGGENGVLECTVVEGEVPLLLPVQLLKHLRVVLDFRKYTFFSELHQTVIPTRELSSVLRVLELIMLKDSTDIASLVSLFSHRKKSHSLSTHFQNLRPFRSASFLTSNLSAGALHLHWHLLDSWSGRSQGPIPTNLVHLFDEEGEMIQIPDGESGEL</sequence>